<name>A0A2V3IYP3_9FLOR</name>
<dbReference type="Proteomes" id="UP000247409">
    <property type="component" value="Unassembled WGS sequence"/>
</dbReference>
<dbReference type="EMBL" id="NBIV01000026">
    <property type="protein sequence ID" value="PXF47276.1"/>
    <property type="molecule type" value="Genomic_DNA"/>
</dbReference>
<keyword evidence="2" id="KW-1185">Reference proteome</keyword>
<proteinExistence type="predicted"/>
<comment type="caution">
    <text evidence="1">The sequence shown here is derived from an EMBL/GenBank/DDBJ whole genome shotgun (WGS) entry which is preliminary data.</text>
</comment>
<protein>
    <submittedName>
        <fullName evidence="1">Uncharacterized protein</fullName>
    </submittedName>
</protein>
<sequence>MGERTVPREAVNLLSRHAHLEGDGMKWMILQEYINVSTVISHSDGSTTRKDMLPIFIETKSPTSAPYVAIPSTRNQTLIDIEQRCMRKLVHFNVSSVDSLSQEEVY</sequence>
<organism evidence="1 2">
    <name type="scientific">Gracilariopsis chorda</name>
    <dbReference type="NCBI Taxonomy" id="448386"/>
    <lineage>
        <taxon>Eukaryota</taxon>
        <taxon>Rhodophyta</taxon>
        <taxon>Florideophyceae</taxon>
        <taxon>Rhodymeniophycidae</taxon>
        <taxon>Gracilariales</taxon>
        <taxon>Gracilariaceae</taxon>
        <taxon>Gracilariopsis</taxon>
    </lineage>
</organism>
<reference evidence="1 2" key="1">
    <citation type="journal article" date="2018" name="Mol. Biol. Evol.">
        <title>Analysis of the draft genome of the red seaweed Gracilariopsis chorda provides insights into genome size evolution in Rhodophyta.</title>
        <authorList>
            <person name="Lee J."/>
            <person name="Yang E.C."/>
            <person name="Graf L."/>
            <person name="Yang J.H."/>
            <person name="Qiu H."/>
            <person name="Zel Zion U."/>
            <person name="Chan C.X."/>
            <person name="Stephens T.G."/>
            <person name="Weber A.P.M."/>
            <person name="Boo G.H."/>
            <person name="Boo S.M."/>
            <person name="Kim K.M."/>
            <person name="Shin Y."/>
            <person name="Jung M."/>
            <person name="Lee S.J."/>
            <person name="Yim H.S."/>
            <person name="Lee J.H."/>
            <person name="Bhattacharya D."/>
            <person name="Yoon H.S."/>
        </authorList>
    </citation>
    <scope>NUCLEOTIDE SEQUENCE [LARGE SCALE GENOMIC DNA]</scope>
    <source>
        <strain evidence="1 2">SKKU-2015</strain>
        <tissue evidence="1">Whole body</tissue>
    </source>
</reference>
<dbReference type="AlphaFoldDB" id="A0A2V3IYP3"/>
<evidence type="ECO:0000313" key="2">
    <source>
        <dbReference type="Proteomes" id="UP000247409"/>
    </source>
</evidence>
<accession>A0A2V3IYP3</accession>
<evidence type="ECO:0000313" key="1">
    <source>
        <dbReference type="EMBL" id="PXF47276.1"/>
    </source>
</evidence>
<gene>
    <name evidence="1" type="ORF">BWQ96_02889</name>
</gene>